<dbReference type="Gene3D" id="1.10.238.10">
    <property type="entry name" value="EF-hand"/>
    <property type="match status" value="1"/>
</dbReference>
<dbReference type="PANTHER" id="PTHR45840:SF8">
    <property type="entry name" value="RHOMBOID PROTEASE"/>
    <property type="match status" value="1"/>
</dbReference>
<dbReference type="InterPro" id="IPR002048">
    <property type="entry name" value="EF_hand_dom"/>
</dbReference>
<dbReference type="OMA" id="YQNQYSC"/>
<dbReference type="InterPro" id="IPR051739">
    <property type="entry name" value="Rhomboid_IM_Serine_Proteases"/>
</dbReference>
<dbReference type="InterPro" id="IPR018247">
    <property type="entry name" value="EF_Hand_1_Ca_BS"/>
</dbReference>
<organism evidence="9 10">
    <name type="scientific">Tigriopus californicus</name>
    <name type="common">Marine copepod</name>
    <dbReference type="NCBI Taxonomy" id="6832"/>
    <lineage>
        <taxon>Eukaryota</taxon>
        <taxon>Metazoa</taxon>
        <taxon>Ecdysozoa</taxon>
        <taxon>Arthropoda</taxon>
        <taxon>Crustacea</taxon>
        <taxon>Multicrustacea</taxon>
        <taxon>Hexanauplia</taxon>
        <taxon>Copepoda</taxon>
        <taxon>Harpacticoida</taxon>
        <taxon>Harpacticidae</taxon>
        <taxon>Tigriopus</taxon>
    </lineage>
</organism>
<feature type="transmembrane region" description="Helical" evidence="7">
    <location>
        <begin position="404"/>
        <end position="426"/>
    </location>
</feature>
<accession>A0A553NG25</accession>
<dbReference type="Gene3D" id="1.20.1540.10">
    <property type="entry name" value="Rhomboid-like"/>
    <property type="match status" value="1"/>
</dbReference>
<keyword evidence="3 7" id="KW-0812">Transmembrane</keyword>
<evidence type="ECO:0000256" key="6">
    <source>
        <dbReference type="ARBA" id="ARBA00023136"/>
    </source>
</evidence>
<evidence type="ECO:0000259" key="8">
    <source>
        <dbReference type="PROSITE" id="PS50222"/>
    </source>
</evidence>
<dbReference type="InterPro" id="IPR022764">
    <property type="entry name" value="Peptidase_S54_rhomboid_dom"/>
</dbReference>
<comment type="similarity">
    <text evidence="2">Belongs to the peptidase S54 family.</text>
</comment>
<proteinExistence type="inferred from homology"/>
<keyword evidence="4" id="KW-0106">Calcium</keyword>
<evidence type="ECO:0000256" key="5">
    <source>
        <dbReference type="ARBA" id="ARBA00022989"/>
    </source>
</evidence>
<gene>
    <name evidence="9" type="ORF">TCAL_00451</name>
</gene>
<dbReference type="CDD" id="cd00051">
    <property type="entry name" value="EFh"/>
    <property type="match status" value="1"/>
</dbReference>
<evidence type="ECO:0000256" key="3">
    <source>
        <dbReference type="ARBA" id="ARBA00022692"/>
    </source>
</evidence>
<feature type="transmembrane region" description="Helical" evidence="7">
    <location>
        <begin position="378"/>
        <end position="398"/>
    </location>
</feature>
<dbReference type="AlphaFoldDB" id="A0A553NG25"/>
<dbReference type="InterPro" id="IPR035952">
    <property type="entry name" value="Rhomboid-like_sf"/>
</dbReference>
<dbReference type="GO" id="GO:0004252">
    <property type="term" value="F:serine-type endopeptidase activity"/>
    <property type="evidence" value="ECO:0007669"/>
    <property type="project" value="InterPro"/>
</dbReference>
<dbReference type="EMBL" id="VCGU01000458">
    <property type="protein sequence ID" value="TRY64355.1"/>
    <property type="molecule type" value="Genomic_DNA"/>
</dbReference>
<keyword evidence="5 7" id="KW-1133">Transmembrane helix</keyword>
<comment type="subcellular location">
    <subcellularLocation>
        <location evidence="1">Membrane</location>
        <topology evidence="1">Multi-pass membrane protein</topology>
    </subcellularLocation>
</comment>
<evidence type="ECO:0000313" key="10">
    <source>
        <dbReference type="Proteomes" id="UP000318571"/>
    </source>
</evidence>
<dbReference type="Proteomes" id="UP000318571">
    <property type="component" value="Chromosome 10"/>
</dbReference>
<feature type="transmembrane region" description="Helical" evidence="7">
    <location>
        <begin position="497"/>
        <end position="518"/>
    </location>
</feature>
<comment type="caution">
    <text evidence="9">The sequence shown here is derived from an EMBL/GenBank/DDBJ whole genome shotgun (WGS) entry which is preliminary data.</text>
</comment>
<reference evidence="9 10" key="1">
    <citation type="journal article" date="2018" name="Nat. Ecol. Evol.">
        <title>Genomic signatures of mitonuclear coevolution across populations of Tigriopus californicus.</title>
        <authorList>
            <person name="Barreto F.S."/>
            <person name="Watson E.T."/>
            <person name="Lima T.G."/>
            <person name="Willett C.S."/>
            <person name="Edmands S."/>
            <person name="Li W."/>
            <person name="Burton R.S."/>
        </authorList>
    </citation>
    <scope>NUCLEOTIDE SEQUENCE [LARGE SCALE GENOMIC DNA]</scope>
    <source>
        <strain evidence="9 10">San Diego</strain>
    </source>
</reference>
<feature type="transmembrane region" description="Helical" evidence="7">
    <location>
        <begin position="346"/>
        <end position="371"/>
    </location>
</feature>
<dbReference type="GO" id="GO:0005509">
    <property type="term" value="F:calcium ion binding"/>
    <property type="evidence" value="ECO:0007669"/>
    <property type="project" value="InterPro"/>
</dbReference>
<dbReference type="PROSITE" id="PS50222">
    <property type="entry name" value="EF_HAND_2"/>
    <property type="match status" value="1"/>
</dbReference>
<feature type="transmembrane region" description="Helical" evidence="7">
    <location>
        <begin position="438"/>
        <end position="459"/>
    </location>
</feature>
<keyword evidence="10" id="KW-1185">Reference proteome</keyword>
<evidence type="ECO:0000256" key="1">
    <source>
        <dbReference type="ARBA" id="ARBA00004141"/>
    </source>
</evidence>
<dbReference type="PROSITE" id="PS00018">
    <property type="entry name" value="EF_HAND_1"/>
    <property type="match status" value="1"/>
</dbReference>
<evidence type="ECO:0000256" key="4">
    <source>
        <dbReference type="ARBA" id="ARBA00022837"/>
    </source>
</evidence>
<protein>
    <recommendedName>
        <fullName evidence="8">EF-hand domain-containing protein</fullName>
    </recommendedName>
</protein>
<dbReference type="SUPFAM" id="SSF47473">
    <property type="entry name" value="EF-hand"/>
    <property type="match status" value="1"/>
</dbReference>
<evidence type="ECO:0000256" key="2">
    <source>
        <dbReference type="ARBA" id="ARBA00009045"/>
    </source>
</evidence>
<dbReference type="Pfam" id="PF01694">
    <property type="entry name" value="Rhomboid"/>
    <property type="match status" value="1"/>
</dbReference>
<dbReference type="SUPFAM" id="SSF144091">
    <property type="entry name" value="Rhomboid-like"/>
    <property type="match status" value="1"/>
</dbReference>
<evidence type="ECO:0000256" key="7">
    <source>
        <dbReference type="SAM" id="Phobius"/>
    </source>
</evidence>
<dbReference type="OrthoDB" id="418595at2759"/>
<sequence>MSFQNLDSVVEPICASKPPLGSTPPKCALPSILLQSHPLMITHELSGIEEEPQTPIETPSASKLDISLKRPSLSILPPAEDVRFELMSDDDSGSTTAPVVAGEGYSTAMRGRFFSFGNANNARPHLGSTASTARRHRYSRQHTVSGGDSVLSRLEFAPMFHRAISRTYTLTSNASSSIPVEEWRPIFDKLDRESDGIVDGKIPMNKFRKILEDDPIWMETVPADVQEKILNTVDKNNDGVIDYDEFIELVKGNEFGFGRHKRRAFRELLKQTAEFIVPYKYSYQNQYSCSPPPVFMVAISLLQVIIFTYNSAVMFKEIGYIGVNGPVPYCSNLIYNPDKRHQIWRYITYMFIHAGLFHVSFNVLVQLVLGIPLEMVHGWWRVMLVYVSGVLAGSLWTSAIRPSVYLSGASGGVYALITAHLGTVIMNFREMTCPWTRIFVVCIVTFTDVIVYIYDTYIVGHENPISYPAHISGAATGLLVGITCLKNLQWETHERYIWAFSVFTFLILMLVAIVWNVAFPSHFPGLPFPVPCVSEHEL</sequence>
<dbReference type="PANTHER" id="PTHR45840">
    <property type="entry name" value="RHOMBOID-RELATED PROTEIN"/>
    <property type="match status" value="1"/>
</dbReference>
<dbReference type="InterPro" id="IPR011992">
    <property type="entry name" value="EF-hand-dom_pair"/>
</dbReference>
<evidence type="ECO:0000313" key="9">
    <source>
        <dbReference type="EMBL" id="TRY64355.1"/>
    </source>
</evidence>
<name>A0A553NG25_TIGCA</name>
<dbReference type="Pfam" id="PF00036">
    <property type="entry name" value="EF-hand_1"/>
    <property type="match status" value="1"/>
</dbReference>
<feature type="transmembrane region" description="Helical" evidence="7">
    <location>
        <begin position="465"/>
        <end position="485"/>
    </location>
</feature>
<feature type="domain" description="EF-hand" evidence="8">
    <location>
        <begin position="221"/>
        <end position="256"/>
    </location>
</feature>
<keyword evidence="6 7" id="KW-0472">Membrane</keyword>
<dbReference type="GO" id="GO:0016020">
    <property type="term" value="C:membrane"/>
    <property type="evidence" value="ECO:0007669"/>
    <property type="project" value="UniProtKB-SubCell"/>
</dbReference>